<feature type="region of interest" description="Disordered" evidence="1">
    <location>
        <begin position="205"/>
        <end position="261"/>
    </location>
</feature>
<dbReference type="KEGG" id="mbe:MBM_04185"/>
<feature type="compositionally biased region" description="Low complexity" evidence="1">
    <location>
        <begin position="243"/>
        <end position="261"/>
    </location>
</feature>
<dbReference type="EMBL" id="JH921435">
    <property type="protein sequence ID" value="EKD17816.1"/>
    <property type="molecule type" value="Genomic_DNA"/>
</dbReference>
<feature type="compositionally biased region" description="Basic and acidic residues" evidence="1">
    <location>
        <begin position="207"/>
        <end position="220"/>
    </location>
</feature>
<accession>K1WXP8</accession>
<name>K1WXP8_MARBU</name>
<evidence type="ECO:0000313" key="3">
    <source>
        <dbReference type="Proteomes" id="UP000006753"/>
    </source>
</evidence>
<evidence type="ECO:0000313" key="2">
    <source>
        <dbReference type="EMBL" id="EKD17816.1"/>
    </source>
</evidence>
<organism evidence="2 3">
    <name type="scientific">Marssonina brunnea f. sp. multigermtubi (strain MB_m1)</name>
    <name type="common">Marssonina leaf spot fungus</name>
    <dbReference type="NCBI Taxonomy" id="1072389"/>
    <lineage>
        <taxon>Eukaryota</taxon>
        <taxon>Fungi</taxon>
        <taxon>Dikarya</taxon>
        <taxon>Ascomycota</taxon>
        <taxon>Pezizomycotina</taxon>
        <taxon>Leotiomycetes</taxon>
        <taxon>Helotiales</taxon>
        <taxon>Drepanopezizaceae</taxon>
        <taxon>Drepanopeziza</taxon>
    </lineage>
</organism>
<proteinExistence type="predicted"/>
<sequence length="261" mass="28534">MLKNILSIIKKPNVKTFLPNEPLLSDRPPSTDIPSTTAKRNNASQNKLIDKAIENQAIEGQAAKGQAAKGQAAEGQAAEGQANKDEAQKGEADTIRGESVEEENLNLQGEQTNKHLQKFLTLLLLSAALLQLDSHSKFLKPCAVLQVHNKEPIYPRPFLAEFLKVKLTSIRNRTKKAFAQKALKRSLTVPGLIIATKTATKTMLYNDTDKKEQGDNKENSSENDIPLSQYKRAKKSFSTAKAARSVPSASKSLSAAKTSSR</sequence>
<feature type="compositionally biased region" description="Basic and acidic residues" evidence="1">
    <location>
        <begin position="82"/>
        <end position="97"/>
    </location>
</feature>
<dbReference type="InParanoid" id="K1WXP8"/>
<evidence type="ECO:0000256" key="1">
    <source>
        <dbReference type="SAM" id="MobiDB-lite"/>
    </source>
</evidence>
<dbReference type="Proteomes" id="UP000006753">
    <property type="component" value="Unassembled WGS sequence"/>
</dbReference>
<feature type="region of interest" description="Disordered" evidence="1">
    <location>
        <begin position="64"/>
        <end position="97"/>
    </location>
</feature>
<gene>
    <name evidence="2" type="ORF">MBM_04185</name>
</gene>
<keyword evidence="3" id="KW-1185">Reference proteome</keyword>
<protein>
    <submittedName>
        <fullName evidence="2">Uncharacterized protein</fullName>
    </submittedName>
</protein>
<feature type="region of interest" description="Disordered" evidence="1">
    <location>
        <begin position="18"/>
        <end position="46"/>
    </location>
</feature>
<reference evidence="2 3" key="1">
    <citation type="journal article" date="2012" name="BMC Genomics">
        <title>Sequencing the genome of Marssonina brunnea reveals fungus-poplar co-evolution.</title>
        <authorList>
            <person name="Zhu S."/>
            <person name="Cao Y.-Z."/>
            <person name="Jiang C."/>
            <person name="Tan B.-Y."/>
            <person name="Wang Z."/>
            <person name="Feng S."/>
            <person name="Zhang L."/>
            <person name="Su X.-H."/>
            <person name="Brejova B."/>
            <person name="Vinar T."/>
            <person name="Xu M."/>
            <person name="Wang M.-X."/>
            <person name="Zhang S.-G."/>
            <person name="Huang M.-R."/>
            <person name="Wu R."/>
            <person name="Zhou Y."/>
        </authorList>
    </citation>
    <scope>NUCLEOTIDE SEQUENCE [LARGE SCALE GENOMIC DNA]</scope>
    <source>
        <strain evidence="2 3">MB_m1</strain>
    </source>
</reference>
<dbReference type="HOGENOM" id="CLU_064340_0_0_1"/>
<dbReference type="AlphaFoldDB" id="K1WXP8"/>
<feature type="compositionally biased region" description="Low complexity" evidence="1">
    <location>
        <begin position="64"/>
        <end position="81"/>
    </location>
</feature>
<feature type="compositionally biased region" description="Polar residues" evidence="1">
    <location>
        <begin position="32"/>
        <end position="46"/>
    </location>
</feature>